<reference evidence="2" key="1">
    <citation type="submission" date="2024-04" db="EMBL/GenBank/DDBJ databases">
        <authorList>
            <consortium name="Molecular Ecology Group"/>
        </authorList>
    </citation>
    <scope>NUCLEOTIDE SEQUENCE</scope>
</reference>
<name>A0AAV2NC12_9HYME</name>
<evidence type="ECO:0000313" key="3">
    <source>
        <dbReference type="Proteomes" id="UP001497644"/>
    </source>
</evidence>
<proteinExistence type="predicted"/>
<dbReference type="AlphaFoldDB" id="A0AAV2NC12"/>
<feature type="region of interest" description="Disordered" evidence="1">
    <location>
        <begin position="1"/>
        <end position="20"/>
    </location>
</feature>
<accession>A0AAV2NC12</accession>
<evidence type="ECO:0000256" key="1">
    <source>
        <dbReference type="SAM" id="MobiDB-lite"/>
    </source>
</evidence>
<organism evidence="2 3">
    <name type="scientific">Lasius platythorax</name>
    <dbReference type="NCBI Taxonomy" id="488582"/>
    <lineage>
        <taxon>Eukaryota</taxon>
        <taxon>Metazoa</taxon>
        <taxon>Ecdysozoa</taxon>
        <taxon>Arthropoda</taxon>
        <taxon>Hexapoda</taxon>
        <taxon>Insecta</taxon>
        <taxon>Pterygota</taxon>
        <taxon>Neoptera</taxon>
        <taxon>Endopterygota</taxon>
        <taxon>Hymenoptera</taxon>
        <taxon>Apocrita</taxon>
        <taxon>Aculeata</taxon>
        <taxon>Formicoidea</taxon>
        <taxon>Formicidae</taxon>
        <taxon>Formicinae</taxon>
        <taxon>Lasius</taxon>
        <taxon>Lasius</taxon>
    </lineage>
</organism>
<sequence>MRNSMALSQGSAIEGHGPAWKSQQQSASIASITAKRQGAIATRCPNFAYCAMQNTRRSTIISNIDQCATQPKIT</sequence>
<feature type="compositionally biased region" description="Polar residues" evidence="1">
    <location>
        <begin position="1"/>
        <end position="11"/>
    </location>
</feature>
<protein>
    <submittedName>
        <fullName evidence="2">Uncharacterized protein</fullName>
    </submittedName>
</protein>
<gene>
    <name evidence="2" type="ORF">LPLAT_LOCUS3544</name>
</gene>
<keyword evidence="3" id="KW-1185">Reference proteome</keyword>
<dbReference type="EMBL" id="OZ034836">
    <property type="protein sequence ID" value="CAL1677523.1"/>
    <property type="molecule type" value="Genomic_DNA"/>
</dbReference>
<dbReference type="Proteomes" id="UP001497644">
    <property type="component" value="Chromosome 13"/>
</dbReference>
<evidence type="ECO:0000313" key="2">
    <source>
        <dbReference type="EMBL" id="CAL1677523.1"/>
    </source>
</evidence>